<evidence type="ECO:0000313" key="3">
    <source>
        <dbReference type="EMBL" id="CDW57794.1"/>
    </source>
</evidence>
<feature type="domain" description="PX" evidence="1">
    <location>
        <begin position="462"/>
        <end position="581"/>
    </location>
</feature>
<evidence type="ECO:0000259" key="2">
    <source>
        <dbReference type="PROSITE" id="PS50826"/>
    </source>
</evidence>
<feature type="domain" description="RUN" evidence="2">
    <location>
        <begin position="42"/>
        <end position="190"/>
    </location>
</feature>
<dbReference type="PANTHER" id="PTHR47194:SF3">
    <property type="entry name" value="SORTING NEXIN 29"/>
    <property type="match status" value="1"/>
</dbReference>
<dbReference type="SUPFAM" id="SSF64268">
    <property type="entry name" value="PX domain"/>
    <property type="match status" value="1"/>
</dbReference>
<dbReference type="SUPFAM" id="SSF140741">
    <property type="entry name" value="RUN domain-like"/>
    <property type="match status" value="1"/>
</dbReference>
<name>A0A077ZD82_TRITR</name>
<dbReference type="Gene3D" id="3.30.1520.10">
    <property type="entry name" value="Phox-like domain"/>
    <property type="match status" value="1"/>
</dbReference>
<gene>
    <name evidence="3" type="ORF">TTRE_0000609001</name>
</gene>
<dbReference type="GO" id="GO:0035091">
    <property type="term" value="F:phosphatidylinositol binding"/>
    <property type="evidence" value="ECO:0007669"/>
    <property type="project" value="InterPro"/>
</dbReference>
<evidence type="ECO:0000313" key="4">
    <source>
        <dbReference type="Proteomes" id="UP000030665"/>
    </source>
</evidence>
<dbReference type="AlphaFoldDB" id="A0A077ZD82"/>
<dbReference type="STRING" id="36087.A0A077ZD82"/>
<dbReference type="PANTHER" id="PTHR47194">
    <property type="entry name" value="SORTING NEXIN-29-RELATED"/>
    <property type="match status" value="1"/>
</dbReference>
<organism evidence="3 4">
    <name type="scientific">Trichuris trichiura</name>
    <name type="common">Whipworm</name>
    <name type="synonym">Trichocephalus trichiurus</name>
    <dbReference type="NCBI Taxonomy" id="36087"/>
    <lineage>
        <taxon>Eukaryota</taxon>
        <taxon>Metazoa</taxon>
        <taxon>Ecdysozoa</taxon>
        <taxon>Nematoda</taxon>
        <taxon>Enoplea</taxon>
        <taxon>Dorylaimia</taxon>
        <taxon>Trichinellida</taxon>
        <taxon>Trichuridae</taxon>
        <taxon>Trichuris</taxon>
    </lineage>
</organism>
<reference evidence="3" key="1">
    <citation type="submission" date="2014-01" db="EMBL/GenBank/DDBJ databases">
        <authorList>
            <person name="Aslett M."/>
        </authorList>
    </citation>
    <scope>NUCLEOTIDE SEQUENCE</scope>
</reference>
<dbReference type="Pfam" id="PF00787">
    <property type="entry name" value="PX"/>
    <property type="match status" value="1"/>
</dbReference>
<dbReference type="PROSITE" id="PS50826">
    <property type="entry name" value="RUN"/>
    <property type="match status" value="1"/>
</dbReference>
<sequence>MFTNSNCSISAACHAHVRDVLLVKLLESTDQCKSNFDSRVVDEGDVKAARLISAIESALFHGLRRTYVDMPLIKEVTGFMSKLNLDVGTAPCDTEFWLSIKSVLSGDEIRCLESLQSISCDVGRIRSWLRCALNENNFGRFISAVLDNESLLYKSHEDWAFMRDRNKLASLADVAKELNGVHFALSIDVQHLNYPFSSEFDDLSSLSFDMKKAPCPMMVVNDTSTEAVRLKRKPQVNLVSFDSDSGDNELQFSEVKIVKPGSNCTSESGHASGTLSTSFEEHVEVPDFNSGDRLSKSLFGETLNQLMNDFATLKLEFHELQREFAEFKLARTLELEGLFEVSKRCATSEECSYELPASSPCATSTINCMNVLFAFAVSTSRLAEDDIDECSSSKFRQLNSMYNEVVDMNSMLVAQIMRQNSTIRLLHEELQKSNVRPAQCLPNTVLKCNPLCIQSSTSVRSSVVLVWIPTAFLTGKGADMHHVYQVFIRIGREEFTLYKRYRQFYHLRSAMAARDPSILQLPFPGKKKIGHRSQAFVEMRRRQLEVFLRELLNYMVQCFPEFSATSLSQRSLASLTPFFEQ</sequence>
<dbReference type="SMART" id="SM00312">
    <property type="entry name" value="PX"/>
    <property type="match status" value="1"/>
</dbReference>
<accession>A0A077ZD82</accession>
<dbReference type="SMART" id="SM00593">
    <property type="entry name" value="RUN"/>
    <property type="match status" value="1"/>
</dbReference>
<dbReference type="InterPro" id="IPR037213">
    <property type="entry name" value="Run_dom_sf"/>
</dbReference>
<proteinExistence type="predicted"/>
<reference evidence="3" key="2">
    <citation type="submission" date="2014-03" db="EMBL/GenBank/DDBJ databases">
        <title>The whipworm genome and dual-species transcriptomics of an intimate host-pathogen interaction.</title>
        <authorList>
            <person name="Foth B.J."/>
            <person name="Tsai I.J."/>
            <person name="Reid A.J."/>
            <person name="Bancroft A.J."/>
            <person name="Nichol S."/>
            <person name="Tracey A."/>
            <person name="Holroyd N."/>
            <person name="Cotton J.A."/>
            <person name="Stanley E.J."/>
            <person name="Zarowiecki M."/>
            <person name="Liu J.Z."/>
            <person name="Huckvale T."/>
            <person name="Cooper P.J."/>
            <person name="Grencis R.K."/>
            <person name="Berriman M."/>
        </authorList>
    </citation>
    <scope>NUCLEOTIDE SEQUENCE [LARGE SCALE GENOMIC DNA]</scope>
</reference>
<dbReference type="PROSITE" id="PS50195">
    <property type="entry name" value="PX"/>
    <property type="match status" value="1"/>
</dbReference>
<dbReference type="InterPro" id="IPR004012">
    <property type="entry name" value="Run_dom"/>
</dbReference>
<dbReference type="OrthoDB" id="93876at2759"/>
<evidence type="ECO:0000259" key="1">
    <source>
        <dbReference type="PROSITE" id="PS50195"/>
    </source>
</evidence>
<protein>
    <submittedName>
        <fullName evidence="3">RUN and PX domain containing protein</fullName>
    </submittedName>
</protein>
<dbReference type="Pfam" id="PF02759">
    <property type="entry name" value="RUN"/>
    <property type="match status" value="1"/>
</dbReference>
<dbReference type="Gene3D" id="1.20.58.900">
    <property type="match status" value="1"/>
</dbReference>
<dbReference type="EMBL" id="HG806215">
    <property type="protein sequence ID" value="CDW57794.1"/>
    <property type="molecule type" value="Genomic_DNA"/>
</dbReference>
<dbReference type="InterPro" id="IPR036871">
    <property type="entry name" value="PX_dom_sf"/>
</dbReference>
<dbReference type="Proteomes" id="UP000030665">
    <property type="component" value="Unassembled WGS sequence"/>
</dbReference>
<keyword evidence="4" id="KW-1185">Reference proteome</keyword>
<dbReference type="InterPro" id="IPR001683">
    <property type="entry name" value="PX_dom"/>
</dbReference>